<reference evidence="1 2" key="1">
    <citation type="submission" date="2016-06" db="EMBL/GenBank/DDBJ databases">
        <authorList>
            <person name="Kjaerup R.B."/>
            <person name="Dalgaard T.S."/>
            <person name="Juul-Madsen H.R."/>
        </authorList>
    </citation>
    <scope>NUCLEOTIDE SEQUENCE [LARGE SCALE GENOMIC DNA]</scope>
    <source>
        <strain evidence="1 2">1245752.6</strain>
    </source>
</reference>
<proteinExistence type="predicted"/>
<dbReference type="AlphaFoldDB" id="A0A1A6BKJ7"/>
<evidence type="ECO:0000313" key="2">
    <source>
        <dbReference type="Proteomes" id="UP000093757"/>
    </source>
</evidence>
<comment type="caution">
    <text evidence="1">The sequence shown here is derived from an EMBL/GenBank/DDBJ whole genome shotgun (WGS) entry which is preliminary data.</text>
</comment>
<protein>
    <submittedName>
        <fullName evidence="1">Uncharacterized protein</fullName>
    </submittedName>
</protein>
<sequence length="271" mass="30490">MLGKVYEYPSRYRTLIQPGERFVYYRGRRRADGSSQTPSYLGYGTIGVITHIGDRLRCTIEDYQAFKKPLPFKDGDRYREPEANHRKAIGFYFQVGVRSIDQNSFDEIVSAGLGDAPRKMVALKRATTTSAQPKPEKKVRDDQAYELALTLAKQEAKSEWPSAKVFQAPSGQYFSLIVKQQNGDSHHIAVKATDASEPRVRLTEGEISYADAHAKTYSLWVFYAVDLEAGIATLIKRKGRITEDDIDLRSAIHGGRLRNTTTGKKIGPIPR</sequence>
<evidence type="ECO:0000313" key="1">
    <source>
        <dbReference type="EMBL" id="OBS02858.1"/>
    </source>
</evidence>
<name>A0A1A6BKJ7_MYCGO</name>
<organism evidence="1 2">
    <name type="scientific">Mycobacterium gordonae</name>
    <dbReference type="NCBI Taxonomy" id="1778"/>
    <lineage>
        <taxon>Bacteria</taxon>
        <taxon>Bacillati</taxon>
        <taxon>Actinomycetota</taxon>
        <taxon>Actinomycetes</taxon>
        <taxon>Mycobacteriales</taxon>
        <taxon>Mycobacteriaceae</taxon>
        <taxon>Mycobacterium</taxon>
    </lineage>
</organism>
<gene>
    <name evidence="1" type="ORF">A9W98_12630</name>
</gene>
<accession>A0A1A6BKJ7</accession>
<dbReference type="Proteomes" id="UP000093757">
    <property type="component" value="Unassembled WGS sequence"/>
</dbReference>
<dbReference type="EMBL" id="MAEM01000134">
    <property type="protein sequence ID" value="OBS02858.1"/>
    <property type="molecule type" value="Genomic_DNA"/>
</dbReference>